<sequence>MSIVLENEALSNRSLTKHFSSLEWRLQENHVGGGNCLQSVLVNRIASLLAAEAFACSQAVRLGMGIGVDAVEIKEDALTVIKKHISRCANQTAHIIAIESLKRGEQVYLEQAMPPYAMPSLGLGREPD</sequence>
<proteinExistence type="predicted"/>
<organism evidence="1 2">
    <name type="scientific">Gossypium klotzschianum</name>
    <dbReference type="NCBI Taxonomy" id="34286"/>
    <lineage>
        <taxon>Eukaryota</taxon>
        <taxon>Viridiplantae</taxon>
        <taxon>Streptophyta</taxon>
        <taxon>Embryophyta</taxon>
        <taxon>Tracheophyta</taxon>
        <taxon>Spermatophyta</taxon>
        <taxon>Magnoliopsida</taxon>
        <taxon>eudicotyledons</taxon>
        <taxon>Gunneridae</taxon>
        <taxon>Pentapetalae</taxon>
        <taxon>rosids</taxon>
        <taxon>malvids</taxon>
        <taxon>Malvales</taxon>
        <taxon>Malvaceae</taxon>
        <taxon>Malvoideae</taxon>
        <taxon>Gossypium</taxon>
    </lineage>
</organism>
<keyword evidence="2" id="KW-1185">Reference proteome</keyword>
<dbReference type="OrthoDB" id="1001836at2759"/>
<comment type="caution">
    <text evidence="1">The sequence shown here is derived from an EMBL/GenBank/DDBJ whole genome shotgun (WGS) entry which is preliminary data.</text>
</comment>
<evidence type="ECO:0000313" key="1">
    <source>
        <dbReference type="EMBL" id="MBA0645702.1"/>
    </source>
</evidence>
<dbReference type="Proteomes" id="UP000593573">
    <property type="component" value="Unassembled WGS sequence"/>
</dbReference>
<dbReference type="AlphaFoldDB" id="A0A7J8U5D7"/>
<evidence type="ECO:0000313" key="2">
    <source>
        <dbReference type="Proteomes" id="UP000593573"/>
    </source>
</evidence>
<reference evidence="1 2" key="1">
    <citation type="journal article" date="2019" name="Genome Biol. Evol.">
        <title>Insights into the evolution of the New World diploid cottons (Gossypium, subgenus Houzingenia) based on genome sequencing.</title>
        <authorList>
            <person name="Grover C.E."/>
            <person name="Arick M.A. 2nd"/>
            <person name="Thrash A."/>
            <person name="Conover J.L."/>
            <person name="Sanders W.S."/>
            <person name="Peterson D.G."/>
            <person name="Frelichowski J.E."/>
            <person name="Scheffler J.A."/>
            <person name="Scheffler B.E."/>
            <person name="Wendel J.F."/>
        </authorList>
    </citation>
    <scope>NUCLEOTIDE SEQUENCE [LARGE SCALE GENOMIC DNA]</scope>
    <source>
        <strain evidence="1">57</strain>
        <tissue evidence="1">Leaf</tissue>
    </source>
</reference>
<name>A0A7J8U5D7_9ROSI</name>
<dbReference type="EMBL" id="JABFAB010000004">
    <property type="protein sequence ID" value="MBA0645702.1"/>
    <property type="molecule type" value="Genomic_DNA"/>
</dbReference>
<gene>
    <name evidence="1" type="ORF">Goklo_013765</name>
</gene>
<protein>
    <submittedName>
        <fullName evidence="1">Uncharacterized protein</fullName>
    </submittedName>
</protein>
<accession>A0A7J8U5D7</accession>